<dbReference type="Pfam" id="PF00691">
    <property type="entry name" value="OmpA"/>
    <property type="match status" value="1"/>
</dbReference>
<dbReference type="InterPro" id="IPR036737">
    <property type="entry name" value="OmpA-like_sf"/>
</dbReference>
<keyword evidence="3 6" id="KW-0564">Palmitate</keyword>
<feature type="chain" id="PRO_5046174729" description="Peptidoglycan-associated lipoprotein" evidence="7">
    <location>
        <begin position="25"/>
        <end position="181"/>
    </location>
</feature>
<dbReference type="PROSITE" id="PS51257">
    <property type="entry name" value="PROKAR_LIPOPROTEIN"/>
    <property type="match status" value="1"/>
</dbReference>
<proteinExistence type="inferred from homology"/>
<dbReference type="EMBL" id="CP147920">
    <property type="protein sequence ID" value="XAU15867.1"/>
    <property type="molecule type" value="Genomic_DNA"/>
</dbReference>
<evidence type="ECO:0000313" key="10">
    <source>
        <dbReference type="Proteomes" id="UP001447842"/>
    </source>
</evidence>
<dbReference type="PROSITE" id="PS51123">
    <property type="entry name" value="OMPA_2"/>
    <property type="match status" value="1"/>
</dbReference>
<evidence type="ECO:0000256" key="5">
    <source>
        <dbReference type="ARBA" id="ARBA00023288"/>
    </source>
</evidence>
<evidence type="ECO:0000259" key="8">
    <source>
        <dbReference type="PROSITE" id="PS51123"/>
    </source>
</evidence>
<evidence type="ECO:0000313" key="9">
    <source>
        <dbReference type="EMBL" id="XAU15867.1"/>
    </source>
</evidence>
<dbReference type="Proteomes" id="UP001447842">
    <property type="component" value="Chromosome"/>
</dbReference>
<sequence>MKNVLVYSSVVLMLLAGCSSKTPAIDETQTGAESSQMESAADADTVVVDENAGVSDSTIEIGEETMSALESQMDSIYFAFDKFDISMEASSKLQTNAALMQGKAAAFNIKIEGNCDEWGSDEYNFALGLKRAKAAKDALVAEGVSAERISMVSYGESNPVCVEKTQECWAKNRRDDFKLLP</sequence>
<dbReference type="InterPro" id="IPR006664">
    <property type="entry name" value="OMP_bac"/>
</dbReference>
<dbReference type="InterPro" id="IPR006665">
    <property type="entry name" value="OmpA-like"/>
</dbReference>
<dbReference type="HAMAP" id="MF_02204">
    <property type="entry name" value="Pal"/>
    <property type="match status" value="1"/>
</dbReference>
<keyword evidence="2 6" id="KW-0472">Membrane</keyword>
<accession>A0ABZ3HBX8</accession>
<comment type="similarity">
    <text evidence="6">Belongs to the Pal lipoprotein family.</text>
</comment>
<keyword evidence="5 6" id="KW-0449">Lipoprotein</keyword>
<dbReference type="InterPro" id="IPR039001">
    <property type="entry name" value="Pal"/>
</dbReference>
<keyword evidence="1 6" id="KW-0732">Signal</keyword>
<dbReference type="PANTHER" id="PTHR30329">
    <property type="entry name" value="STATOR ELEMENT OF FLAGELLAR MOTOR COMPLEX"/>
    <property type="match status" value="1"/>
</dbReference>
<feature type="signal peptide" evidence="7">
    <location>
        <begin position="1"/>
        <end position="24"/>
    </location>
</feature>
<name>A0ABZ3HBX8_9BACT</name>
<dbReference type="PANTHER" id="PTHR30329:SF21">
    <property type="entry name" value="LIPOPROTEIN YIAD-RELATED"/>
    <property type="match status" value="1"/>
</dbReference>
<comment type="subcellular location">
    <subcellularLocation>
        <location evidence="6">Cell outer membrane</location>
        <topology evidence="6">Lipid-anchor</topology>
    </subcellularLocation>
</comment>
<evidence type="ECO:0000256" key="2">
    <source>
        <dbReference type="ARBA" id="ARBA00023136"/>
    </source>
</evidence>
<dbReference type="CDD" id="cd07185">
    <property type="entry name" value="OmpA_C-like"/>
    <property type="match status" value="1"/>
</dbReference>
<dbReference type="InterPro" id="IPR050330">
    <property type="entry name" value="Bact_OuterMem_StrucFunc"/>
</dbReference>
<keyword evidence="4 6" id="KW-0998">Cell outer membrane</keyword>
<evidence type="ECO:0000256" key="7">
    <source>
        <dbReference type="SAM" id="SignalP"/>
    </source>
</evidence>
<organism evidence="9 10">
    <name type="scientific">Sulfurimonas diazotrophicus</name>
    <dbReference type="NCBI Taxonomy" id="3131939"/>
    <lineage>
        <taxon>Bacteria</taxon>
        <taxon>Pseudomonadati</taxon>
        <taxon>Campylobacterota</taxon>
        <taxon>Epsilonproteobacteria</taxon>
        <taxon>Campylobacterales</taxon>
        <taxon>Sulfurimonadaceae</taxon>
        <taxon>Sulfurimonas</taxon>
    </lineage>
</organism>
<dbReference type="SUPFAM" id="SSF103088">
    <property type="entry name" value="OmpA-like"/>
    <property type="match status" value="1"/>
</dbReference>
<reference evidence="9 10" key="1">
    <citation type="submission" date="2024-03" db="EMBL/GenBank/DDBJ databases">
        <title>Sulfurimonas sp. HSL3-1.</title>
        <authorList>
            <person name="Wang S."/>
        </authorList>
    </citation>
    <scope>NUCLEOTIDE SEQUENCE [LARGE SCALE GENOMIC DNA]</scope>
    <source>
        <strain evidence="9 10">HSL3-1</strain>
    </source>
</reference>
<protein>
    <recommendedName>
        <fullName evidence="6">Peptidoglycan-associated lipoprotein</fullName>
        <shortName evidence="6">PAL</shortName>
    </recommendedName>
</protein>
<evidence type="ECO:0000256" key="1">
    <source>
        <dbReference type="ARBA" id="ARBA00022729"/>
    </source>
</evidence>
<keyword evidence="10" id="KW-1185">Reference proteome</keyword>
<evidence type="ECO:0000256" key="6">
    <source>
        <dbReference type="HAMAP-Rule" id="MF_02204"/>
    </source>
</evidence>
<dbReference type="PRINTS" id="PR01021">
    <property type="entry name" value="OMPADOMAIN"/>
</dbReference>
<dbReference type="Gene3D" id="3.30.1330.60">
    <property type="entry name" value="OmpA-like domain"/>
    <property type="match status" value="1"/>
</dbReference>
<gene>
    <name evidence="6" type="primary">pal</name>
    <name evidence="9" type="ORF">WCY31_03985</name>
</gene>
<evidence type="ECO:0000256" key="4">
    <source>
        <dbReference type="ARBA" id="ARBA00023237"/>
    </source>
</evidence>
<feature type="domain" description="OmpA-like" evidence="8">
    <location>
        <begin position="65"/>
        <end position="181"/>
    </location>
</feature>
<evidence type="ECO:0000256" key="3">
    <source>
        <dbReference type="ARBA" id="ARBA00023139"/>
    </source>
</evidence>